<evidence type="ECO:0000259" key="2">
    <source>
        <dbReference type="PROSITE" id="PS50137"/>
    </source>
</evidence>
<proteinExistence type="predicted"/>
<organism evidence="3 4">
    <name type="scientific">Coprinopsis marcescibilis</name>
    <name type="common">Agaric fungus</name>
    <name type="synonym">Psathyrella marcescibilis</name>
    <dbReference type="NCBI Taxonomy" id="230819"/>
    <lineage>
        <taxon>Eukaryota</taxon>
        <taxon>Fungi</taxon>
        <taxon>Dikarya</taxon>
        <taxon>Basidiomycota</taxon>
        <taxon>Agaricomycotina</taxon>
        <taxon>Agaricomycetes</taxon>
        <taxon>Agaricomycetidae</taxon>
        <taxon>Agaricales</taxon>
        <taxon>Agaricineae</taxon>
        <taxon>Psathyrellaceae</taxon>
        <taxon>Coprinopsis</taxon>
    </lineage>
</organism>
<dbReference type="EMBL" id="ML210172">
    <property type="protein sequence ID" value="TFK26725.1"/>
    <property type="molecule type" value="Genomic_DNA"/>
</dbReference>
<protein>
    <recommendedName>
        <fullName evidence="2">DRBM domain-containing protein</fullName>
    </recommendedName>
</protein>
<sequence>MPSDATSQLSQYLDKLGRGSSISWQEITYGPAHDQKWKCVCKIDGEPRGEGTGSHKHVAKNIAAAQALQYLIEET</sequence>
<dbReference type="OrthoDB" id="3246846at2759"/>
<dbReference type="AlphaFoldDB" id="A0A5C3L1X1"/>
<dbReference type="SUPFAM" id="SSF54768">
    <property type="entry name" value="dsRNA-binding domain-like"/>
    <property type="match status" value="1"/>
</dbReference>
<dbReference type="InterPro" id="IPR014720">
    <property type="entry name" value="dsRBD_dom"/>
</dbReference>
<name>A0A5C3L1X1_COPMA</name>
<evidence type="ECO:0000256" key="1">
    <source>
        <dbReference type="PROSITE-ProRule" id="PRU00266"/>
    </source>
</evidence>
<dbReference type="Pfam" id="PF00035">
    <property type="entry name" value="dsrm"/>
    <property type="match status" value="1"/>
</dbReference>
<gene>
    <name evidence="3" type="ORF">FA15DRAFT_267141</name>
</gene>
<reference evidence="3 4" key="1">
    <citation type="journal article" date="2019" name="Nat. Ecol. Evol.">
        <title>Megaphylogeny resolves global patterns of mushroom evolution.</title>
        <authorList>
            <person name="Varga T."/>
            <person name="Krizsan K."/>
            <person name="Foldi C."/>
            <person name="Dima B."/>
            <person name="Sanchez-Garcia M."/>
            <person name="Sanchez-Ramirez S."/>
            <person name="Szollosi G.J."/>
            <person name="Szarkandi J.G."/>
            <person name="Papp V."/>
            <person name="Albert L."/>
            <person name="Andreopoulos W."/>
            <person name="Angelini C."/>
            <person name="Antonin V."/>
            <person name="Barry K.W."/>
            <person name="Bougher N.L."/>
            <person name="Buchanan P."/>
            <person name="Buyck B."/>
            <person name="Bense V."/>
            <person name="Catcheside P."/>
            <person name="Chovatia M."/>
            <person name="Cooper J."/>
            <person name="Damon W."/>
            <person name="Desjardin D."/>
            <person name="Finy P."/>
            <person name="Geml J."/>
            <person name="Haridas S."/>
            <person name="Hughes K."/>
            <person name="Justo A."/>
            <person name="Karasinski D."/>
            <person name="Kautmanova I."/>
            <person name="Kiss B."/>
            <person name="Kocsube S."/>
            <person name="Kotiranta H."/>
            <person name="LaButti K.M."/>
            <person name="Lechner B.E."/>
            <person name="Liimatainen K."/>
            <person name="Lipzen A."/>
            <person name="Lukacs Z."/>
            <person name="Mihaltcheva S."/>
            <person name="Morgado L.N."/>
            <person name="Niskanen T."/>
            <person name="Noordeloos M.E."/>
            <person name="Ohm R.A."/>
            <person name="Ortiz-Santana B."/>
            <person name="Ovrebo C."/>
            <person name="Racz N."/>
            <person name="Riley R."/>
            <person name="Savchenko A."/>
            <person name="Shiryaev A."/>
            <person name="Soop K."/>
            <person name="Spirin V."/>
            <person name="Szebenyi C."/>
            <person name="Tomsovsky M."/>
            <person name="Tulloss R.E."/>
            <person name="Uehling J."/>
            <person name="Grigoriev I.V."/>
            <person name="Vagvolgyi C."/>
            <person name="Papp T."/>
            <person name="Martin F.M."/>
            <person name="Miettinen O."/>
            <person name="Hibbett D.S."/>
            <person name="Nagy L.G."/>
        </authorList>
    </citation>
    <scope>NUCLEOTIDE SEQUENCE [LARGE SCALE GENOMIC DNA]</scope>
    <source>
        <strain evidence="3 4">CBS 121175</strain>
    </source>
</reference>
<dbReference type="Proteomes" id="UP000307440">
    <property type="component" value="Unassembled WGS sequence"/>
</dbReference>
<evidence type="ECO:0000313" key="3">
    <source>
        <dbReference type="EMBL" id="TFK26725.1"/>
    </source>
</evidence>
<accession>A0A5C3L1X1</accession>
<dbReference type="GO" id="GO:0003723">
    <property type="term" value="F:RNA binding"/>
    <property type="evidence" value="ECO:0007669"/>
    <property type="project" value="UniProtKB-UniRule"/>
</dbReference>
<dbReference type="PROSITE" id="PS50137">
    <property type="entry name" value="DS_RBD"/>
    <property type="match status" value="1"/>
</dbReference>
<dbReference type="SMART" id="SM00358">
    <property type="entry name" value="DSRM"/>
    <property type="match status" value="1"/>
</dbReference>
<evidence type="ECO:0000313" key="4">
    <source>
        <dbReference type="Proteomes" id="UP000307440"/>
    </source>
</evidence>
<feature type="domain" description="DRBM" evidence="2">
    <location>
        <begin position="4"/>
        <end position="73"/>
    </location>
</feature>
<keyword evidence="4" id="KW-1185">Reference proteome</keyword>
<dbReference type="Gene3D" id="3.30.160.20">
    <property type="match status" value="1"/>
</dbReference>
<keyword evidence="1" id="KW-0694">RNA-binding</keyword>